<dbReference type="AlphaFoldDB" id="A0A8T2UGF3"/>
<dbReference type="OrthoDB" id="27911at2759"/>
<keyword evidence="1" id="KW-1133">Transmembrane helix</keyword>
<organism evidence="2 3">
    <name type="scientific">Ceratopteris richardii</name>
    <name type="common">Triangle waterfern</name>
    <dbReference type="NCBI Taxonomy" id="49495"/>
    <lineage>
        <taxon>Eukaryota</taxon>
        <taxon>Viridiplantae</taxon>
        <taxon>Streptophyta</taxon>
        <taxon>Embryophyta</taxon>
        <taxon>Tracheophyta</taxon>
        <taxon>Polypodiopsida</taxon>
        <taxon>Polypodiidae</taxon>
        <taxon>Polypodiales</taxon>
        <taxon>Pteridineae</taxon>
        <taxon>Pteridaceae</taxon>
        <taxon>Parkerioideae</taxon>
        <taxon>Ceratopteris</taxon>
    </lineage>
</organism>
<dbReference type="PANTHER" id="PTHR33116">
    <property type="entry name" value="REVERSE TRANSCRIPTASE ZINC-BINDING DOMAIN-CONTAINING PROTEIN-RELATED-RELATED"/>
    <property type="match status" value="1"/>
</dbReference>
<protein>
    <recommendedName>
        <fullName evidence="4">Reverse transcriptase domain-containing protein</fullName>
    </recommendedName>
</protein>
<evidence type="ECO:0000256" key="1">
    <source>
        <dbReference type="SAM" id="Phobius"/>
    </source>
</evidence>
<evidence type="ECO:0000313" key="2">
    <source>
        <dbReference type="EMBL" id="KAH7431519.1"/>
    </source>
</evidence>
<keyword evidence="3" id="KW-1185">Reference proteome</keyword>
<keyword evidence="1" id="KW-0812">Transmembrane</keyword>
<dbReference type="OMA" id="CRINRIR"/>
<dbReference type="Gene3D" id="3.60.10.10">
    <property type="entry name" value="Endonuclease/exonuclease/phosphatase"/>
    <property type="match status" value="1"/>
</dbReference>
<feature type="transmembrane region" description="Helical" evidence="1">
    <location>
        <begin position="585"/>
        <end position="607"/>
    </location>
</feature>
<reference evidence="2" key="1">
    <citation type="submission" date="2021-08" db="EMBL/GenBank/DDBJ databases">
        <title>WGS assembly of Ceratopteris richardii.</title>
        <authorList>
            <person name="Marchant D.B."/>
            <person name="Chen G."/>
            <person name="Jenkins J."/>
            <person name="Shu S."/>
            <person name="Leebens-Mack J."/>
            <person name="Grimwood J."/>
            <person name="Schmutz J."/>
            <person name="Soltis P."/>
            <person name="Soltis D."/>
            <person name="Chen Z.-H."/>
        </authorList>
    </citation>
    <scope>NUCLEOTIDE SEQUENCE</scope>
    <source>
        <strain evidence="2">Whitten #5841</strain>
        <tissue evidence="2">Leaf</tissue>
    </source>
</reference>
<dbReference type="SUPFAM" id="SSF56219">
    <property type="entry name" value="DNase I-like"/>
    <property type="match status" value="1"/>
</dbReference>
<dbReference type="EMBL" id="CM035413">
    <property type="protein sequence ID" value="KAH7431519.1"/>
    <property type="molecule type" value="Genomic_DNA"/>
</dbReference>
<dbReference type="Proteomes" id="UP000825935">
    <property type="component" value="Chromosome 8"/>
</dbReference>
<accession>A0A8T2UGF3</accession>
<proteinExistence type="predicted"/>
<name>A0A8T2UGF3_CERRI</name>
<sequence length="611" mass="70579">MVDADVDCTTTSFLISSQESLIWKEILYKLHCKDLWNSIGGHTIRYTFHSRSHKKAMSRLDRCYYSHIHNLDATSSMWIDATMLLSDHNPLVIDLREPQWSSCVPGKLSRIPLRISNSWLHTSMFKFEVCSLIQHVLSLKVSTCMKWEVFVLGMQDVIRNCGKVFSNVLKSAKLEAEQIILAMTEKVDVGQLLSDKEYDRLCDTYACLHIIENNAIQSAKIRARCTEVTDLHANSRCFFYFLQAKHFRLQISMLETDSLILRDGDSIAASCTDHFRNLFAATYKSDEAWFTSLQELLAFTPQMLDSHMGAACEKSISEEEVFMALKLLKNGKAPGMDGISKEFVLAFWPYLKDLLLNRSIFDNIFLTQLLMEHAATSNQQVVGLQIDFEKAFDLGFADDTFIFAKADKENVDNIIDILAPFSEASGLYINRKKSALVNISAQDFQNIQWGGTKIEKGTVFKHLGYPLGINVSNKDKIEWVMRKVQRKVSMWYSPRWPLHARIRIVQAFLQPYVMYYLLLLVWKTCHIRDFECLLKSFLWNKKHNRVMVLSAWDYVCQPMINGGLGILNFHSHTIARREAFKMRRFALRGLGNWMLGISFFPMLHYIFLRPH</sequence>
<dbReference type="PANTHER" id="PTHR33116:SF78">
    <property type="entry name" value="OS12G0587133 PROTEIN"/>
    <property type="match status" value="1"/>
</dbReference>
<keyword evidence="1" id="KW-0472">Membrane</keyword>
<evidence type="ECO:0000313" key="3">
    <source>
        <dbReference type="Proteomes" id="UP000825935"/>
    </source>
</evidence>
<dbReference type="InterPro" id="IPR036691">
    <property type="entry name" value="Endo/exonu/phosph_ase_sf"/>
</dbReference>
<feature type="transmembrane region" description="Helical" evidence="1">
    <location>
        <begin position="504"/>
        <end position="522"/>
    </location>
</feature>
<evidence type="ECO:0008006" key="4">
    <source>
        <dbReference type="Google" id="ProtNLM"/>
    </source>
</evidence>
<comment type="caution">
    <text evidence="2">The sequence shown here is derived from an EMBL/GenBank/DDBJ whole genome shotgun (WGS) entry which is preliminary data.</text>
</comment>
<gene>
    <name evidence="2" type="ORF">KP509_08G053200</name>
</gene>